<dbReference type="AlphaFoldDB" id="A0A3D9T1L2"/>
<proteinExistence type="predicted"/>
<gene>
    <name evidence="1" type="ORF">DFJ69_3185</name>
</gene>
<name>A0A3D9T1L2_9ACTN</name>
<dbReference type="Proteomes" id="UP000256661">
    <property type="component" value="Unassembled WGS sequence"/>
</dbReference>
<dbReference type="RefSeq" id="WP_116023162.1">
    <property type="nucleotide sequence ID" value="NZ_QTTT01000001.1"/>
</dbReference>
<dbReference type="OrthoDB" id="3872739at2"/>
<organism evidence="1 2">
    <name type="scientific">Thermomonospora umbrina</name>
    <dbReference type="NCBI Taxonomy" id="111806"/>
    <lineage>
        <taxon>Bacteria</taxon>
        <taxon>Bacillati</taxon>
        <taxon>Actinomycetota</taxon>
        <taxon>Actinomycetes</taxon>
        <taxon>Streptosporangiales</taxon>
        <taxon>Thermomonosporaceae</taxon>
        <taxon>Thermomonospora</taxon>
    </lineage>
</organism>
<dbReference type="EMBL" id="QTTT01000001">
    <property type="protein sequence ID" value="REE97711.1"/>
    <property type="molecule type" value="Genomic_DNA"/>
</dbReference>
<keyword evidence="2" id="KW-1185">Reference proteome</keyword>
<reference evidence="1 2" key="1">
    <citation type="submission" date="2018-08" db="EMBL/GenBank/DDBJ databases">
        <title>Sequencing the genomes of 1000 actinobacteria strains.</title>
        <authorList>
            <person name="Klenk H.-P."/>
        </authorList>
    </citation>
    <scope>NUCLEOTIDE SEQUENCE [LARGE SCALE GENOMIC DNA]</scope>
    <source>
        <strain evidence="1 2">DSM 43927</strain>
    </source>
</reference>
<comment type="caution">
    <text evidence="1">The sequence shown here is derived from an EMBL/GenBank/DDBJ whole genome shotgun (WGS) entry which is preliminary data.</text>
</comment>
<evidence type="ECO:0000313" key="2">
    <source>
        <dbReference type="Proteomes" id="UP000256661"/>
    </source>
</evidence>
<sequence>MRVTLSAAAPVIGITGSASTPESAAEYANAAAGAFIAYGDAHRGETGVRVASMSSADAPDRPTTPNLPLSLAVGASSGVLLAGLATGARPARKAVGT</sequence>
<protein>
    <submittedName>
        <fullName evidence="1">Uncharacterized protein</fullName>
    </submittedName>
</protein>
<evidence type="ECO:0000313" key="1">
    <source>
        <dbReference type="EMBL" id="REE97711.1"/>
    </source>
</evidence>
<accession>A0A3D9T1L2</accession>